<accession>A0AC58TNL3</accession>
<proteinExistence type="predicted"/>
<gene>
    <name evidence="2" type="primary">LOC142175730</name>
</gene>
<name>A0AC58TNL3_TOBAC</name>
<protein>
    <submittedName>
        <fullName evidence="2">Uncharacterized protein LOC142175730</fullName>
    </submittedName>
</protein>
<reference evidence="1" key="1">
    <citation type="journal article" date="2014" name="Nat. Commun.">
        <title>The tobacco genome sequence and its comparison with those of tomato and potato.</title>
        <authorList>
            <person name="Sierro N."/>
            <person name="Battey J.N."/>
            <person name="Ouadi S."/>
            <person name="Bakaher N."/>
            <person name="Bovet L."/>
            <person name="Willig A."/>
            <person name="Goepfert S."/>
            <person name="Peitsch M.C."/>
            <person name="Ivanov N.V."/>
        </authorList>
    </citation>
    <scope>NUCLEOTIDE SEQUENCE [LARGE SCALE GENOMIC DNA]</scope>
</reference>
<dbReference type="RefSeq" id="XP_075098812.1">
    <property type="nucleotide sequence ID" value="XM_075242711.1"/>
</dbReference>
<evidence type="ECO:0000313" key="2">
    <source>
        <dbReference type="RefSeq" id="XP_075098812.1"/>
    </source>
</evidence>
<reference evidence="2" key="2">
    <citation type="submission" date="2025-08" db="UniProtKB">
        <authorList>
            <consortium name="RefSeq"/>
        </authorList>
    </citation>
    <scope>IDENTIFICATION</scope>
    <source>
        <tissue evidence="2">Leaf</tissue>
    </source>
</reference>
<sequence>MKDHFPLPFINQMLEKVAGHSCYFLLDGYSGYNQIPIASEDVEKTIFTCPSDCLKNLELILERCEATHLVLNWEKCHFMEVHQKLLQHYQTVNCIASKGCHDCFQYGMLKSIQIDKGKAGIQVASNAVGVFLQEFDLEIKDRKGTENQVADHLFRLEKPPVETVAVREEFPDKQIFSIAKISERPPWYADIANYLASG</sequence>
<dbReference type="Proteomes" id="UP000790787">
    <property type="component" value="Chromosome 22"/>
</dbReference>
<keyword evidence="1" id="KW-1185">Reference proteome</keyword>
<organism evidence="1 2">
    <name type="scientific">Nicotiana tabacum</name>
    <name type="common">Common tobacco</name>
    <dbReference type="NCBI Taxonomy" id="4097"/>
    <lineage>
        <taxon>Eukaryota</taxon>
        <taxon>Viridiplantae</taxon>
        <taxon>Streptophyta</taxon>
        <taxon>Embryophyta</taxon>
        <taxon>Tracheophyta</taxon>
        <taxon>Spermatophyta</taxon>
        <taxon>Magnoliopsida</taxon>
        <taxon>eudicotyledons</taxon>
        <taxon>Gunneridae</taxon>
        <taxon>Pentapetalae</taxon>
        <taxon>asterids</taxon>
        <taxon>lamiids</taxon>
        <taxon>Solanales</taxon>
        <taxon>Solanaceae</taxon>
        <taxon>Nicotianoideae</taxon>
        <taxon>Nicotianeae</taxon>
        <taxon>Nicotiana</taxon>
    </lineage>
</organism>
<evidence type="ECO:0000313" key="1">
    <source>
        <dbReference type="Proteomes" id="UP000790787"/>
    </source>
</evidence>